<keyword evidence="2" id="KW-0808">Transferase</keyword>
<dbReference type="AlphaFoldDB" id="A0A4Z2G6J0"/>
<gene>
    <name evidence="2" type="primary">Pik3c2a</name>
    <name evidence="2" type="ORF">EYF80_040597</name>
</gene>
<dbReference type="EMBL" id="SRLO01000665">
    <property type="protein sequence ID" value="TNN49178.1"/>
    <property type="molecule type" value="Genomic_DNA"/>
</dbReference>
<protein>
    <submittedName>
        <fullName evidence="2">Phosphatidylinositol 4-phosphate 3-kinase C2 domain-containing subunit alpha</fullName>
    </submittedName>
</protein>
<name>A0A4Z2G6J0_9TELE</name>
<reference evidence="2 3" key="1">
    <citation type="submission" date="2019-03" db="EMBL/GenBank/DDBJ databases">
        <title>First draft genome of Liparis tanakae, snailfish: a comprehensive survey of snailfish specific genes.</title>
        <authorList>
            <person name="Kim W."/>
            <person name="Song I."/>
            <person name="Jeong J.-H."/>
            <person name="Kim D."/>
            <person name="Kim S."/>
            <person name="Ryu S."/>
            <person name="Song J.Y."/>
            <person name="Lee S.K."/>
        </authorList>
    </citation>
    <scope>NUCLEOTIDE SEQUENCE [LARGE SCALE GENOMIC DNA]</scope>
    <source>
        <tissue evidence="2">Muscle</tissue>
    </source>
</reference>
<organism evidence="2 3">
    <name type="scientific">Liparis tanakae</name>
    <name type="common">Tanaka's snailfish</name>
    <dbReference type="NCBI Taxonomy" id="230148"/>
    <lineage>
        <taxon>Eukaryota</taxon>
        <taxon>Metazoa</taxon>
        <taxon>Chordata</taxon>
        <taxon>Craniata</taxon>
        <taxon>Vertebrata</taxon>
        <taxon>Euteleostomi</taxon>
        <taxon>Actinopterygii</taxon>
        <taxon>Neopterygii</taxon>
        <taxon>Teleostei</taxon>
        <taxon>Neoteleostei</taxon>
        <taxon>Acanthomorphata</taxon>
        <taxon>Eupercaria</taxon>
        <taxon>Perciformes</taxon>
        <taxon>Cottioidei</taxon>
        <taxon>Cottales</taxon>
        <taxon>Liparidae</taxon>
        <taxon>Liparis</taxon>
    </lineage>
</organism>
<dbReference type="GO" id="GO:0016301">
    <property type="term" value="F:kinase activity"/>
    <property type="evidence" value="ECO:0007669"/>
    <property type="project" value="UniProtKB-KW"/>
</dbReference>
<evidence type="ECO:0000313" key="3">
    <source>
        <dbReference type="Proteomes" id="UP000314294"/>
    </source>
</evidence>
<sequence length="132" mass="14229">MDGGDPPSIRLHDKGKGKGLVKNAALEEQDAQNLEVVAFCEDVAALRSKFPHGDVSTNPGFVLSPVMAQRGGGGDNSCSVKVSIEISESQQPVTFTCDGKHPRTPSLMSREQKSTRPMSRLFFSPSFAIFSF</sequence>
<accession>A0A4Z2G6J0</accession>
<dbReference type="Proteomes" id="UP000314294">
    <property type="component" value="Unassembled WGS sequence"/>
</dbReference>
<evidence type="ECO:0000313" key="2">
    <source>
        <dbReference type="EMBL" id="TNN49178.1"/>
    </source>
</evidence>
<dbReference type="OrthoDB" id="8927818at2759"/>
<evidence type="ECO:0000256" key="1">
    <source>
        <dbReference type="SAM" id="MobiDB-lite"/>
    </source>
</evidence>
<comment type="caution">
    <text evidence="2">The sequence shown here is derived from an EMBL/GenBank/DDBJ whole genome shotgun (WGS) entry which is preliminary data.</text>
</comment>
<dbReference type="InterPro" id="IPR029071">
    <property type="entry name" value="Ubiquitin-like_domsf"/>
</dbReference>
<feature type="region of interest" description="Disordered" evidence="1">
    <location>
        <begin position="94"/>
        <end position="113"/>
    </location>
</feature>
<dbReference type="SUPFAM" id="SSF54236">
    <property type="entry name" value="Ubiquitin-like"/>
    <property type="match status" value="1"/>
</dbReference>
<keyword evidence="2" id="KW-0418">Kinase</keyword>
<keyword evidence="3" id="KW-1185">Reference proteome</keyword>
<proteinExistence type="predicted"/>